<dbReference type="Gene3D" id="3.40.930.10">
    <property type="entry name" value="Mannitol-specific EII, Chain A"/>
    <property type="match status" value="1"/>
</dbReference>
<name>A0A4Z0H1F2_9BACI</name>
<dbReference type="CDD" id="cd05568">
    <property type="entry name" value="PTS_IIB_bgl_like"/>
    <property type="match status" value="1"/>
</dbReference>
<proteinExistence type="predicted"/>
<dbReference type="AlphaFoldDB" id="A0A4Z0H1F2"/>
<dbReference type="RefSeq" id="WP_135326615.1">
    <property type="nucleotide sequence ID" value="NZ_SRJC01000001.1"/>
</dbReference>
<dbReference type="PROSITE" id="PS51000">
    <property type="entry name" value="HTH_DEOR_2"/>
    <property type="match status" value="1"/>
</dbReference>
<evidence type="ECO:0000259" key="8">
    <source>
        <dbReference type="PROSITE" id="PS51372"/>
    </source>
</evidence>
<dbReference type="Proteomes" id="UP000297982">
    <property type="component" value="Unassembled WGS sequence"/>
</dbReference>
<dbReference type="InterPro" id="IPR036634">
    <property type="entry name" value="PRD_sf"/>
</dbReference>
<evidence type="ECO:0000313" key="10">
    <source>
        <dbReference type="Proteomes" id="UP000297982"/>
    </source>
</evidence>
<dbReference type="Gene3D" id="1.10.10.10">
    <property type="entry name" value="Winged helix-like DNA-binding domain superfamily/Winged helix DNA-binding domain"/>
    <property type="match status" value="2"/>
</dbReference>
<sequence>MYVSARERKMIEYLLDARDAVPVKTLAEELGVSSRTIHRDLNGLESTLQDFQVALKKQSGKGIALMGDDKSVASLKEGLRQQGTFDYTPEERKVLILSWLLEAKEPMKIVALAAELGVTVATASHDLDQIENDLLSFDLQLVRRRGYGVEVTGKEVNIREAIQHIMMRHMNDYDFLRLMRQHISQSPVQTQWDAVSEHLLGLVSKERIHTIEHVVETFRSELTYPLADSAYIGLVIHLALAMERIKQGERIQIESEYLDDLRETKEFQVASRMIEELEKQLELSIPEAEIGYITMHLMGAKSRYNKDSVMEESSLSIAFHAKQLIEFVSNSLQKDLHHSEKLLNDLVIHLKPSLYRIQQGMDIHNPLTKQIEEDYPELSEIVGQAVRHVFPDLTFPKEEAAFLVMHFASALLNLEETKRLHVLVVCSSGIGTAKILAAKLKRQFSEIETVDHQSLFDLKHLQVEEYDLVVSTIPIDQLEDYVLVNPMLSTGDIHQVEHRIRKVRIRGSLKRTASKEMKVQDQTLQSIRNSVSAVQKYVQTISHLLNGLHVFQAKADSKSDIIQETCEYLAKRHALEHPESVGQALLEREAAGGLGVPQTGIALFHTRSEYTKKPSFSIVPLKEPLALQSMEGSMMEVNAFVVLLAPHDLSQEGLEVVSFLSTLFIEEPKSVQVVHQGTKEEIIEYVSNQLHRLMKEKISS</sequence>
<evidence type="ECO:0000259" key="6">
    <source>
        <dbReference type="PROSITE" id="PS51094"/>
    </source>
</evidence>
<dbReference type="InterPro" id="IPR001034">
    <property type="entry name" value="DeoR_HTH"/>
</dbReference>
<feature type="domain" description="PTS EIIB type-2" evidence="7">
    <location>
        <begin position="420"/>
        <end position="508"/>
    </location>
</feature>
<dbReference type="InterPro" id="IPR013011">
    <property type="entry name" value="PTS_EIIB_2"/>
</dbReference>
<dbReference type="InterPro" id="IPR050661">
    <property type="entry name" value="BglG_antiterminators"/>
</dbReference>
<evidence type="ECO:0000256" key="3">
    <source>
        <dbReference type="ARBA" id="ARBA00023015"/>
    </source>
</evidence>
<dbReference type="Gene3D" id="3.40.50.2300">
    <property type="match status" value="1"/>
</dbReference>
<dbReference type="InterPro" id="IPR002178">
    <property type="entry name" value="PTS_EIIA_type-2_dom"/>
</dbReference>
<dbReference type="GO" id="GO:0003700">
    <property type="term" value="F:DNA-binding transcription factor activity"/>
    <property type="evidence" value="ECO:0007669"/>
    <property type="project" value="InterPro"/>
</dbReference>
<evidence type="ECO:0000259" key="7">
    <source>
        <dbReference type="PROSITE" id="PS51099"/>
    </source>
</evidence>
<dbReference type="STRING" id="192814.GCA_900166575_00873"/>
<dbReference type="Pfam" id="PF00874">
    <property type="entry name" value="PRD"/>
    <property type="match status" value="2"/>
</dbReference>
<dbReference type="PANTHER" id="PTHR30185:SF18">
    <property type="entry name" value="TRANSCRIPTIONAL REGULATOR MTLR"/>
    <property type="match status" value="1"/>
</dbReference>
<evidence type="ECO:0000313" key="9">
    <source>
        <dbReference type="EMBL" id="TGB03950.1"/>
    </source>
</evidence>
<dbReference type="GO" id="GO:0008982">
    <property type="term" value="F:protein-N(PI)-phosphohistidine-sugar phosphotransferase activity"/>
    <property type="evidence" value="ECO:0007669"/>
    <property type="project" value="InterPro"/>
</dbReference>
<dbReference type="InterPro" id="IPR013196">
    <property type="entry name" value="HTH_11"/>
</dbReference>
<protein>
    <submittedName>
        <fullName evidence="9">Transcription antiterminator</fullName>
    </submittedName>
</protein>
<evidence type="ECO:0000256" key="4">
    <source>
        <dbReference type="ARBA" id="ARBA00023163"/>
    </source>
</evidence>
<dbReference type="PROSITE" id="PS51372">
    <property type="entry name" value="PRD_2"/>
    <property type="match status" value="2"/>
</dbReference>
<dbReference type="EMBL" id="SRJC01000001">
    <property type="protein sequence ID" value="TGB03950.1"/>
    <property type="molecule type" value="Genomic_DNA"/>
</dbReference>
<dbReference type="InterPro" id="IPR036388">
    <property type="entry name" value="WH-like_DNA-bd_sf"/>
</dbReference>
<dbReference type="InterPro" id="IPR016152">
    <property type="entry name" value="PTrfase/Anion_transptr"/>
</dbReference>
<keyword evidence="1" id="KW-0808">Transferase</keyword>
<keyword evidence="2" id="KW-0677">Repeat</keyword>
<dbReference type="Gene3D" id="1.10.1790.10">
    <property type="entry name" value="PRD domain"/>
    <property type="match status" value="2"/>
</dbReference>
<dbReference type="PROSITE" id="PS51099">
    <property type="entry name" value="PTS_EIIB_TYPE_2"/>
    <property type="match status" value="1"/>
</dbReference>
<dbReference type="SUPFAM" id="SSF46785">
    <property type="entry name" value="Winged helix' DNA-binding domain"/>
    <property type="match status" value="2"/>
</dbReference>
<dbReference type="GO" id="GO:0009401">
    <property type="term" value="P:phosphoenolpyruvate-dependent sugar phosphotransferase system"/>
    <property type="evidence" value="ECO:0007669"/>
    <property type="project" value="InterPro"/>
</dbReference>
<feature type="domain" description="PTS EIIA type-2" evidence="6">
    <location>
        <begin position="542"/>
        <end position="689"/>
    </location>
</feature>
<organism evidence="9 10">
    <name type="scientific">Halobacillus salinus</name>
    <dbReference type="NCBI Taxonomy" id="192814"/>
    <lineage>
        <taxon>Bacteria</taxon>
        <taxon>Bacillati</taxon>
        <taxon>Bacillota</taxon>
        <taxon>Bacilli</taxon>
        <taxon>Bacillales</taxon>
        <taxon>Bacillaceae</taxon>
        <taxon>Halobacillus</taxon>
    </lineage>
</organism>
<dbReference type="Pfam" id="PF00359">
    <property type="entry name" value="PTS_EIIA_2"/>
    <property type="match status" value="1"/>
</dbReference>
<feature type="domain" description="PRD" evidence="8">
    <location>
        <begin position="312"/>
        <end position="417"/>
    </location>
</feature>
<evidence type="ECO:0000259" key="5">
    <source>
        <dbReference type="PROSITE" id="PS51000"/>
    </source>
</evidence>
<dbReference type="InterPro" id="IPR011608">
    <property type="entry name" value="PRD"/>
</dbReference>
<dbReference type="InterPro" id="IPR036095">
    <property type="entry name" value="PTS_EIIB-like_sf"/>
</dbReference>
<dbReference type="SUPFAM" id="SSF55804">
    <property type="entry name" value="Phoshotransferase/anion transport protein"/>
    <property type="match status" value="1"/>
</dbReference>
<keyword evidence="10" id="KW-1185">Reference proteome</keyword>
<keyword evidence="4" id="KW-0804">Transcription</keyword>
<accession>A0A4Z0H1F2</accession>
<dbReference type="PANTHER" id="PTHR30185">
    <property type="entry name" value="CRYPTIC BETA-GLUCOSIDE BGL OPERON ANTITERMINATOR"/>
    <property type="match status" value="1"/>
</dbReference>
<dbReference type="PROSITE" id="PS51094">
    <property type="entry name" value="PTS_EIIA_TYPE_2"/>
    <property type="match status" value="1"/>
</dbReference>
<gene>
    <name evidence="9" type="ORF">E4663_02790</name>
</gene>
<keyword evidence="3" id="KW-0805">Transcription regulation</keyword>
<dbReference type="SUPFAM" id="SSF63520">
    <property type="entry name" value="PTS-regulatory domain, PRD"/>
    <property type="match status" value="2"/>
</dbReference>
<dbReference type="Pfam" id="PF08279">
    <property type="entry name" value="HTH_11"/>
    <property type="match status" value="2"/>
</dbReference>
<evidence type="ECO:0000256" key="1">
    <source>
        <dbReference type="ARBA" id="ARBA00022679"/>
    </source>
</evidence>
<feature type="domain" description="PRD" evidence="8">
    <location>
        <begin position="202"/>
        <end position="307"/>
    </location>
</feature>
<feature type="domain" description="HTH deoR-type" evidence="5">
    <location>
        <begin position="4"/>
        <end position="64"/>
    </location>
</feature>
<dbReference type="InterPro" id="IPR036390">
    <property type="entry name" value="WH_DNA-bd_sf"/>
</dbReference>
<dbReference type="SUPFAM" id="SSF52794">
    <property type="entry name" value="PTS system IIB component-like"/>
    <property type="match status" value="1"/>
</dbReference>
<evidence type="ECO:0000256" key="2">
    <source>
        <dbReference type="ARBA" id="ARBA00022737"/>
    </source>
</evidence>
<reference evidence="9 10" key="1">
    <citation type="journal article" date="2003" name="Int. J. Syst. Evol. Microbiol.">
        <title>Halobacillus salinus sp. nov., isolated from a salt lake on the coast of the East Sea in Korea.</title>
        <authorList>
            <person name="Yoon J.H."/>
            <person name="Kang K.H."/>
            <person name="Park Y.H."/>
        </authorList>
    </citation>
    <scope>NUCLEOTIDE SEQUENCE [LARGE SCALE GENOMIC DNA]</scope>
    <source>
        <strain evidence="9 10">HSL-3</strain>
    </source>
</reference>
<comment type="caution">
    <text evidence="9">The sequence shown here is derived from an EMBL/GenBank/DDBJ whole genome shotgun (WGS) entry which is preliminary data.</text>
</comment>